<evidence type="ECO:0000256" key="4">
    <source>
        <dbReference type="ARBA" id="ARBA00022692"/>
    </source>
</evidence>
<evidence type="ECO:0000313" key="10">
    <source>
        <dbReference type="Proteomes" id="UP000006810"/>
    </source>
</evidence>
<dbReference type="InterPro" id="IPR000515">
    <property type="entry name" value="MetI-like"/>
</dbReference>
<evidence type="ECO:0000256" key="3">
    <source>
        <dbReference type="ARBA" id="ARBA00022475"/>
    </source>
</evidence>
<feature type="transmembrane region" description="Helical" evidence="7">
    <location>
        <begin position="254"/>
        <end position="272"/>
    </location>
</feature>
<keyword evidence="3" id="KW-1003">Cell membrane</keyword>
<dbReference type="HOGENOM" id="CLU_016047_0_2_14"/>
<keyword evidence="4 7" id="KW-0812">Transmembrane</keyword>
<dbReference type="InterPro" id="IPR051393">
    <property type="entry name" value="ABC_transporter_permease"/>
</dbReference>
<comment type="subcellular location">
    <subcellularLocation>
        <location evidence="1 7">Cell membrane</location>
        <topology evidence="1 7">Multi-pass membrane protein</topology>
    </subcellularLocation>
</comment>
<organism evidence="9 10">
    <name type="scientific">Mycoplasmopsis fermentans (strain ATCC 19989 / NBRC 14854 / NCTC 10117 / PG18)</name>
    <name type="common">Mycoplasma fermentans</name>
    <dbReference type="NCBI Taxonomy" id="496833"/>
    <lineage>
        <taxon>Bacteria</taxon>
        <taxon>Bacillati</taxon>
        <taxon>Mycoplasmatota</taxon>
        <taxon>Mycoplasmoidales</taxon>
        <taxon>Metamycoplasmataceae</taxon>
        <taxon>Mycoplasmopsis</taxon>
    </lineage>
</organism>
<gene>
    <name evidence="9" type="ordered locus">MBIO_0371</name>
</gene>
<evidence type="ECO:0000256" key="1">
    <source>
        <dbReference type="ARBA" id="ARBA00004651"/>
    </source>
</evidence>
<dbReference type="AlphaFoldDB" id="C4XER4"/>
<comment type="similarity">
    <text evidence="7">Belongs to the binding-protein-dependent transport system permease family.</text>
</comment>
<dbReference type="CDD" id="cd06261">
    <property type="entry name" value="TM_PBP2"/>
    <property type="match status" value="1"/>
</dbReference>
<protein>
    <recommendedName>
        <fullName evidence="8">ABC transmembrane type-1 domain-containing protein</fullName>
    </recommendedName>
</protein>
<feature type="domain" description="ABC transmembrane type-1" evidence="8">
    <location>
        <begin position="103"/>
        <end position="324"/>
    </location>
</feature>
<dbReference type="InterPro" id="IPR035906">
    <property type="entry name" value="MetI-like_sf"/>
</dbReference>
<keyword evidence="5 7" id="KW-1133">Transmembrane helix</keyword>
<evidence type="ECO:0000256" key="6">
    <source>
        <dbReference type="ARBA" id="ARBA00023136"/>
    </source>
</evidence>
<feature type="transmembrane region" description="Helical" evidence="7">
    <location>
        <begin position="51"/>
        <end position="74"/>
    </location>
</feature>
<dbReference type="Proteomes" id="UP000006810">
    <property type="component" value="Chromosome"/>
</dbReference>
<dbReference type="KEGG" id="mfp:MBIO_0371"/>
<evidence type="ECO:0000256" key="2">
    <source>
        <dbReference type="ARBA" id="ARBA00022448"/>
    </source>
</evidence>
<dbReference type="GO" id="GO:0055085">
    <property type="term" value="P:transmembrane transport"/>
    <property type="evidence" value="ECO:0007669"/>
    <property type="project" value="InterPro"/>
</dbReference>
<dbReference type="Pfam" id="PF00528">
    <property type="entry name" value="BPD_transp_1"/>
    <property type="match status" value="1"/>
</dbReference>
<feature type="transmembrane region" description="Helical" evidence="7">
    <location>
        <begin position="303"/>
        <end position="323"/>
    </location>
</feature>
<evidence type="ECO:0000256" key="7">
    <source>
        <dbReference type="RuleBase" id="RU363032"/>
    </source>
</evidence>
<feature type="transmembrane region" description="Helical" evidence="7">
    <location>
        <begin position="138"/>
        <end position="160"/>
    </location>
</feature>
<dbReference type="Gene3D" id="1.10.3720.10">
    <property type="entry name" value="MetI-like"/>
    <property type="match status" value="1"/>
</dbReference>
<dbReference type="eggNOG" id="COG1175">
    <property type="taxonomic scope" value="Bacteria"/>
</dbReference>
<keyword evidence="6 7" id="KW-0472">Membrane</keyword>
<dbReference type="SUPFAM" id="SSF161098">
    <property type="entry name" value="MetI-like"/>
    <property type="match status" value="1"/>
</dbReference>
<accession>C4XER4</accession>
<dbReference type="PANTHER" id="PTHR30193">
    <property type="entry name" value="ABC TRANSPORTER PERMEASE PROTEIN"/>
    <property type="match status" value="1"/>
</dbReference>
<name>C4XER4_MYCFP</name>
<evidence type="ECO:0000256" key="5">
    <source>
        <dbReference type="ARBA" id="ARBA00022989"/>
    </source>
</evidence>
<dbReference type="PROSITE" id="PS50928">
    <property type="entry name" value="ABC_TM1"/>
    <property type="match status" value="1"/>
</dbReference>
<dbReference type="GO" id="GO:0005886">
    <property type="term" value="C:plasma membrane"/>
    <property type="evidence" value="ECO:0007669"/>
    <property type="project" value="UniProtKB-SubCell"/>
</dbReference>
<dbReference type="PANTHER" id="PTHR30193:SF37">
    <property type="entry name" value="INNER MEMBRANE ABC TRANSPORTER PERMEASE PROTEIN YCJO"/>
    <property type="match status" value="1"/>
</dbReference>
<feature type="transmembrane region" description="Helical" evidence="7">
    <location>
        <begin position="192"/>
        <end position="219"/>
    </location>
</feature>
<evidence type="ECO:0000313" key="9">
    <source>
        <dbReference type="EMBL" id="BAH69636.1"/>
    </source>
</evidence>
<keyword evidence="2 7" id="KW-0813">Transport</keyword>
<dbReference type="EMBL" id="AP009608">
    <property type="protein sequence ID" value="BAH69636.1"/>
    <property type="molecule type" value="Genomic_DNA"/>
</dbReference>
<reference evidence="9 10" key="1">
    <citation type="journal article" date="2009" name="Curr. Microbiol.">
        <title>Molecular cloning and expression of a novel cholinephosphotransferase involved in glycoglycerophospholipid biosynthesis of Mycoplasma fermentans.</title>
        <authorList>
            <person name="Ishida N."/>
            <person name="Irikura D."/>
            <person name="Matsuda K."/>
            <person name="Sato S."/>
            <person name="Asano K."/>
        </authorList>
    </citation>
    <scope>NUCLEOTIDE SEQUENCE [LARGE SCALE GENOMIC DNA]</scope>
    <source>
        <strain evidence="10">ATCC 19989 / NBRC 14854 / NCTC 10117 / PG18</strain>
    </source>
</reference>
<sequence>MNMKSKNNFWAKLAIKFSWLTTFSAQKQANRKEEALAESVVEKHTPAYKPLILLVPTLLVITAFTLVPFIINIIQSFTVQNAKNGVLHNFESLFKEPKFAVGVRNSILYAIVVLPFVMMVSLLISSCIANVYRKWARGFWQTIFFLPYITNIVAVSLSFIQFFENNGLFNTIFNLGEIPWLNDKSPKAIISFYPFLAMVVQGIWSGLAFNVLIFTTAMLSVDKNLYKSASIDGIGPVKQFFTITLPSIKSTTTFLVTMGIINGIKVFPLALFNNRPEEAVLKGASTLMIFVYYYTSLGGAENLSLAAAGSILLFIIGIVYSTIIRGGFGTIMRVSLNLGESNVWNKIKDSEVMIKYQNKKKQRQNSATS</sequence>
<proteinExistence type="inferred from homology"/>
<keyword evidence="10" id="KW-1185">Reference proteome</keyword>
<dbReference type="PATRIC" id="fig|496833.3.peg.799"/>
<evidence type="ECO:0000259" key="8">
    <source>
        <dbReference type="PROSITE" id="PS50928"/>
    </source>
</evidence>
<feature type="transmembrane region" description="Helical" evidence="7">
    <location>
        <begin position="107"/>
        <end position="132"/>
    </location>
</feature>